<keyword evidence="9 16" id="KW-0521">NADP</keyword>
<dbReference type="GO" id="GO:0051301">
    <property type="term" value="P:cell division"/>
    <property type="evidence" value="ECO:0007669"/>
    <property type="project" value="UniProtKB-KW"/>
</dbReference>
<dbReference type="InterPro" id="IPR003170">
    <property type="entry name" value="MurB"/>
</dbReference>
<evidence type="ECO:0000256" key="2">
    <source>
        <dbReference type="ARBA" id="ARBA00003921"/>
    </source>
</evidence>
<dbReference type="AlphaFoldDB" id="A0A2M7TGL4"/>
<evidence type="ECO:0000256" key="4">
    <source>
        <dbReference type="ARBA" id="ARBA00004752"/>
    </source>
</evidence>
<evidence type="ECO:0000256" key="13">
    <source>
        <dbReference type="ARBA" id="ARBA00023306"/>
    </source>
</evidence>
<keyword evidence="10 16" id="KW-0133">Cell shape</keyword>
<dbReference type="PROSITE" id="PS51387">
    <property type="entry name" value="FAD_PCMH"/>
    <property type="match status" value="1"/>
</dbReference>
<feature type="domain" description="FAD-binding PCMH-type" evidence="17">
    <location>
        <begin position="15"/>
        <end position="184"/>
    </location>
</feature>
<dbReference type="InterPro" id="IPR011601">
    <property type="entry name" value="MurB_C"/>
</dbReference>
<dbReference type="EMBL" id="PFNM01000015">
    <property type="protein sequence ID" value="PIZ45226.1"/>
    <property type="molecule type" value="Genomic_DNA"/>
</dbReference>
<feature type="active site" evidence="16">
    <location>
        <position position="161"/>
    </location>
</feature>
<evidence type="ECO:0000256" key="16">
    <source>
        <dbReference type="HAMAP-Rule" id="MF_00037"/>
    </source>
</evidence>
<comment type="function">
    <text evidence="2 16">Cell wall formation.</text>
</comment>
<dbReference type="GO" id="GO:0071949">
    <property type="term" value="F:FAD binding"/>
    <property type="evidence" value="ECO:0007669"/>
    <property type="project" value="InterPro"/>
</dbReference>
<evidence type="ECO:0000256" key="10">
    <source>
        <dbReference type="ARBA" id="ARBA00022960"/>
    </source>
</evidence>
<keyword evidence="11 16" id="KW-0573">Peptidoglycan synthesis</keyword>
<dbReference type="HAMAP" id="MF_00037">
    <property type="entry name" value="MurB"/>
    <property type="match status" value="1"/>
</dbReference>
<comment type="cofactor">
    <cofactor evidence="1 16">
        <name>FAD</name>
        <dbReference type="ChEBI" id="CHEBI:57692"/>
    </cofactor>
</comment>
<evidence type="ECO:0000259" key="17">
    <source>
        <dbReference type="PROSITE" id="PS51387"/>
    </source>
</evidence>
<keyword evidence="13 16" id="KW-0131">Cell cycle</keyword>
<evidence type="ECO:0000313" key="18">
    <source>
        <dbReference type="EMBL" id="PIZ45226.1"/>
    </source>
</evidence>
<evidence type="ECO:0000256" key="11">
    <source>
        <dbReference type="ARBA" id="ARBA00022984"/>
    </source>
</evidence>
<comment type="pathway">
    <text evidence="4 16">Cell wall biogenesis; peptidoglycan biosynthesis.</text>
</comment>
<proteinExistence type="inferred from homology"/>
<feature type="active site" evidence="16">
    <location>
        <position position="304"/>
    </location>
</feature>
<dbReference type="UniPathway" id="UPA00219"/>
<dbReference type="GO" id="GO:0009252">
    <property type="term" value="P:peptidoglycan biosynthetic process"/>
    <property type="evidence" value="ECO:0007669"/>
    <property type="project" value="UniProtKB-UniRule"/>
</dbReference>
<dbReference type="Pfam" id="PF02873">
    <property type="entry name" value="MurB_C"/>
    <property type="match status" value="1"/>
</dbReference>
<keyword evidence="12 16" id="KW-0560">Oxidoreductase</keyword>
<keyword evidence="8 16" id="KW-0274">FAD</keyword>
<dbReference type="Proteomes" id="UP000230553">
    <property type="component" value="Unassembled WGS sequence"/>
</dbReference>
<dbReference type="PANTHER" id="PTHR21071">
    <property type="entry name" value="UDP-N-ACETYLENOLPYRUVOYLGLUCOSAMINE REDUCTASE"/>
    <property type="match status" value="1"/>
</dbReference>
<evidence type="ECO:0000256" key="15">
    <source>
        <dbReference type="ARBA" id="ARBA00048914"/>
    </source>
</evidence>
<dbReference type="Gene3D" id="3.90.78.10">
    <property type="entry name" value="UDP-N-acetylenolpyruvoylglucosamine reductase, C-terminal domain"/>
    <property type="match status" value="1"/>
</dbReference>
<comment type="caution">
    <text evidence="18">The sequence shown here is derived from an EMBL/GenBank/DDBJ whole genome shotgun (WGS) entry which is preliminary data.</text>
</comment>
<dbReference type="NCBIfam" id="TIGR00179">
    <property type="entry name" value="murB"/>
    <property type="match status" value="1"/>
</dbReference>
<dbReference type="Gene3D" id="3.30.465.10">
    <property type="match status" value="1"/>
</dbReference>
<sequence length="309" mass="34508">MFEENVILKNYSNYKIGGPAKIFLRAKNVDEILKGVEEARRTKNKIFVLGGGTNILFSDEIFDGLVLKPEINFIKEEGDLIKVGAGILMDELVDYFLEKGLDGLEWAAGLPGTLGGAVRGNAGAFRGETKDIIKEVISLDISKSKTKIIKRTGDECEFFYRSSIFKSNSSREIILEATLLAQKGDKKEMRDIAAENIRYRIEKQPLEHPNIGSTFKNVPLKRMGLINENMKSKIKTDPFPIIPVAYLISEVGLKGVSCGGAMISPKHPNFIVNALDATANDIRSLIFLVKDEVYKKFKVKLEEEIEYLV</sequence>
<accession>A0A2M7TGL4</accession>
<dbReference type="Gene3D" id="3.30.43.10">
    <property type="entry name" value="Uridine Diphospho-n-acetylenolpyruvylglucosamine Reductase, domain 2"/>
    <property type="match status" value="1"/>
</dbReference>
<dbReference type="InterPro" id="IPR016166">
    <property type="entry name" value="FAD-bd_PCMH"/>
</dbReference>
<dbReference type="InterPro" id="IPR036635">
    <property type="entry name" value="MurB_C_sf"/>
</dbReference>
<comment type="similarity">
    <text evidence="16">Belongs to the MurB family.</text>
</comment>
<gene>
    <name evidence="16 18" type="primary">murB</name>
    <name evidence="18" type="ORF">COY31_00820</name>
</gene>
<dbReference type="GO" id="GO:0071555">
    <property type="term" value="P:cell wall organization"/>
    <property type="evidence" value="ECO:0007669"/>
    <property type="project" value="UniProtKB-KW"/>
</dbReference>
<keyword evidence="6 16" id="KW-0132">Cell division</keyword>
<evidence type="ECO:0000256" key="14">
    <source>
        <dbReference type="ARBA" id="ARBA00023316"/>
    </source>
</evidence>
<dbReference type="GO" id="GO:0008360">
    <property type="term" value="P:regulation of cell shape"/>
    <property type="evidence" value="ECO:0007669"/>
    <property type="project" value="UniProtKB-KW"/>
</dbReference>
<dbReference type="GO" id="GO:0005829">
    <property type="term" value="C:cytosol"/>
    <property type="evidence" value="ECO:0007669"/>
    <property type="project" value="TreeGrafter"/>
</dbReference>
<feature type="active site" description="Proton donor" evidence="16">
    <location>
        <position position="213"/>
    </location>
</feature>
<evidence type="ECO:0000256" key="3">
    <source>
        <dbReference type="ARBA" id="ARBA00004496"/>
    </source>
</evidence>
<evidence type="ECO:0000256" key="5">
    <source>
        <dbReference type="ARBA" id="ARBA00022490"/>
    </source>
</evidence>
<comment type="subcellular location">
    <subcellularLocation>
        <location evidence="3 16">Cytoplasm</location>
    </subcellularLocation>
</comment>
<dbReference type="InterPro" id="IPR006094">
    <property type="entry name" value="Oxid_FAD_bind_N"/>
</dbReference>
<evidence type="ECO:0000313" key="19">
    <source>
        <dbReference type="Proteomes" id="UP000230553"/>
    </source>
</evidence>
<evidence type="ECO:0000256" key="9">
    <source>
        <dbReference type="ARBA" id="ARBA00022857"/>
    </source>
</evidence>
<evidence type="ECO:0000256" key="7">
    <source>
        <dbReference type="ARBA" id="ARBA00022630"/>
    </source>
</evidence>
<evidence type="ECO:0000256" key="6">
    <source>
        <dbReference type="ARBA" id="ARBA00022618"/>
    </source>
</evidence>
<dbReference type="PANTHER" id="PTHR21071:SF4">
    <property type="entry name" value="UDP-N-ACETYLENOLPYRUVOYLGLUCOSAMINE REDUCTASE"/>
    <property type="match status" value="1"/>
</dbReference>
<dbReference type="Pfam" id="PF01565">
    <property type="entry name" value="FAD_binding_4"/>
    <property type="match status" value="1"/>
</dbReference>
<comment type="catalytic activity">
    <reaction evidence="15 16">
        <text>UDP-N-acetyl-alpha-D-muramate + NADP(+) = UDP-N-acetyl-3-O-(1-carboxyvinyl)-alpha-D-glucosamine + NADPH + H(+)</text>
        <dbReference type="Rhea" id="RHEA:12248"/>
        <dbReference type="ChEBI" id="CHEBI:15378"/>
        <dbReference type="ChEBI" id="CHEBI:57783"/>
        <dbReference type="ChEBI" id="CHEBI:58349"/>
        <dbReference type="ChEBI" id="CHEBI:68483"/>
        <dbReference type="ChEBI" id="CHEBI:70757"/>
        <dbReference type="EC" id="1.3.1.98"/>
    </reaction>
</comment>
<name>A0A2M7TGL4_9BACT</name>
<dbReference type="InterPro" id="IPR036318">
    <property type="entry name" value="FAD-bd_PCMH-like_sf"/>
</dbReference>
<dbReference type="SUPFAM" id="SSF56194">
    <property type="entry name" value="Uridine diphospho-N-Acetylenolpyruvylglucosamine reductase, MurB, C-terminal domain"/>
    <property type="match status" value="1"/>
</dbReference>
<organism evidence="18 19">
    <name type="scientific">Candidatus Wolfebacteria bacterium CG_4_10_14_0_2_um_filter_39_18</name>
    <dbReference type="NCBI Taxonomy" id="1975061"/>
    <lineage>
        <taxon>Bacteria</taxon>
        <taxon>Candidatus Wolfeibacteriota</taxon>
    </lineage>
</organism>
<dbReference type="InterPro" id="IPR016167">
    <property type="entry name" value="FAD-bd_PCMH_sub1"/>
</dbReference>
<keyword evidence="5 16" id="KW-0963">Cytoplasm</keyword>
<protein>
    <recommendedName>
        <fullName evidence="16">UDP-N-acetylenolpyruvoylglucosamine reductase</fullName>
        <ecNumber evidence="16">1.3.1.98</ecNumber>
    </recommendedName>
    <alternativeName>
        <fullName evidence="16">UDP-N-acetylmuramate dehydrogenase</fullName>
    </alternativeName>
</protein>
<reference evidence="19" key="1">
    <citation type="submission" date="2017-09" db="EMBL/GenBank/DDBJ databases">
        <title>Depth-based differentiation of microbial function through sediment-hosted aquifers and enrichment of novel symbionts in the deep terrestrial subsurface.</title>
        <authorList>
            <person name="Probst A.J."/>
            <person name="Ladd B."/>
            <person name="Jarett J.K."/>
            <person name="Geller-Mcgrath D.E."/>
            <person name="Sieber C.M.K."/>
            <person name="Emerson J.B."/>
            <person name="Anantharaman K."/>
            <person name="Thomas B.C."/>
            <person name="Malmstrom R."/>
            <person name="Stieglmeier M."/>
            <person name="Klingl A."/>
            <person name="Woyke T."/>
            <person name="Ryan C.M."/>
            <person name="Banfield J.F."/>
        </authorList>
    </citation>
    <scope>NUCLEOTIDE SEQUENCE [LARGE SCALE GENOMIC DNA]</scope>
</reference>
<dbReference type="InterPro" id="IPR016169">
    <property type="entry name" value="FAD-bd_PCMH_sub2"/>
</dbReference>
<dbReference type="SUPFAM" id="SSF56176">
    <property type="entry name" value="FAD-binding/transporter-associated domain-like"/>
    <property type="match status" value="1"/>
</dbReference>
<evidence type="ECO:0000256" key="12">
    <source>
        <dbReference type="ARBA" id="ARBA00023002"/>
    </source>
</evidence>
<keyword evidence="7 16" id="KW-0285">Flavoprotein</keyword>
<keyword evidence="14 16" id="KW-0961">Cell wall biogenesis/degradation</keyword>
<dbReference type="GO" id="GO:0008762">
    <property type="term" value="F:UDP-N-acetylmuramate dehydrogenase activity"/>
    <property type="evidence" value="ECO:0007669"/>
    <property type="project" value="UniProtKB-UniRule"/>
</dbReference>
<evidence type="ECO:0000256" key="1">
    <source>
        <dbReference type="ARBA" id="ARBA00001974"/>
    </source>
</evidence>
<evidence type="ECO:0000256" key="8">
    <source>
        <dbReference type="ARBA" id="ARBA00022827"/>
    </source>
</evidence>
<dbReference type="EC" id="1.3.1.98" evidence="16"/>